<gene>
    <name evidence="2" type="ORF">GGR23_004557</name>
</gene>
<comment type="caution">
    <text evidence="2">The sequence shown here is derived from an EMBL/GenBank/DDBJ whole genome shotgun (WGS) entry which is preliminary data.</text>
</comment>
<keyword evidence="1" id="KW-0472">Membrane</keyword>
<keyword evidence="3" id="KW-1185">Reference proteome</keyword>
<keyword evidence="1" id="KW-1133">Transmembrane helix</keyword>
<reference evidence="2 3" key="1">
    <citation type="submission" date="2020-08" db="EMBL/GenBank/DDBJ databases">
        <title>Genomic Encyclopedia of Type Strains, Phase IV (KMG-IV): sequencing the most valuable type-strain genomes for metagenomic binning, comparative biology and taxonomic classification.</title>
        <authorList>
            <person name="Goeker M."/>
        </authorList>
    </citation>
    <scope>NUCLEOTIDE SEQUENCE [LARGE SCALE GENOMIC DNA]</scope>
    <source>
        <strain evidence="2 3">DSM 29853</strain>
    </source>
</reference>
<evidence type="ECO:0000313" key="3">
    <source>
        <dbReference type="Proteomes" id="UP000528286"/>
    </source>
</evidence>
<dbReference type="RefSeq" id="WP_183368525.1">
    <property type="nucleotide sequence ID" value="NZ_JACIEZ010000019.1"/>
</dbReference>
<keyword evidence="1" id="KW-0812">Transmembrane</keyword>
<feature type="transmembrane region" description="Helical" evidence="1">
    <location>
        <begin position="112"/>
        <end position="131"/>
    </location>
</feature>
<dbReference type="Proteomes" id="UP000528286">
    <property type="component" value="Unassembled WGS sequence"/>
</dbReference>
<evidence type="ECO:0000313" key="2">
    <source>
        <dbReference type="EMBL" id="MBB4067326.1"/>
    </source>
</evidence>
<accession>A0A7W6JBD1</accession>
<dbReference type="EMBL" id="JACIEZ010000019">
    <property type="protein sequence ID" value="MBB4067326.1"/>
    <property type="molecule type" value="Genomic_DNA"/>
</dbReference>
<organism evidence="2 3">
    <name type="scientific">Gellertiella hungarica</name>
    <dbReference type="NCBI Taxonomy" id="1572859"/>
    <lineage>
        <taxon>Bacteria</taxon>
        <taxon>Pseudomonadati</taxon>
        <taxon>Pseudomonadota</taxon>
        <taxon>Alphaproteobacteria</taxon>
        <taxon>Hyphomicrobiales</taxon>
        <taxon>Rhizobiaceae</taxon>
        <taxon>Gellertiella</taxon>
    </lineage>
</organism>
<protein>
    <submittedName>
        <fullName evidence="2">Uncharacterized protein</fullName>
    </submittedName>
</protein>
<dbReference type="AlphaFoldDB" id="A0A7W6JBD1"/>
<proteinExistence type="predicted"/>
<evidence type="ECO:0000256" key="1">
    <source>
        <dbReference type="SAM" id="Phobius"/>
    </source>
</evidence>
<sequence length="140" mass="14813">MSVTNKVQEGICSSLGPFLAATVVLWWVSSSTDIYERVINVNHGAPMTVDLIIELSSIALLLISAIVAGLAVTNRQTIPIRRLHALLAANSIMAGYVMLALLFPVLPDSISILVPLTAIILSGVGYVRGMILKDAADGSK</sequence>
<name>A0A7W6JBD1_9HYPH</name>
<feature type="transmembrane region" description="Helical" evidence="1">
    <location>
        <begin position="12"/>
        <end position="29"/>
    </location>
</feature>
<feature type="transmembrane region" description="Helical" evidence="1">
    <location>
        <begin position="85"/>
        <end position="106"/>
    </location>
</feature>
<feature type="transmembrane region" description="Helical" evidence="1">
    <location>
        <begin position="49"/>
        <end position="73"/>
    </location>
</feature>